<dbReference type="AlphaFoldDB" id="A0A2N3NDY7"/>
<evidence type="ECO:0000313" key="9">
    <source>
        <dbReference type="EMBL" id="PKS10633.1"/>
    </source>
</evidence>
<feature type="transmembrane region" description="Helical" evidence="7">
    <location>
        <begin position="171"/>
        <end position="195"/>
    </location>
</feature>
<dbReference type="PANTHER" id="PTHR33048">
    <property type="entry name" value="PTH11-LIKE INTEGRAL MEMBRANE PROTEIN (AFU_ORTHOLOGUE AFUA_5G11245)"/>
    <property type="match status" value="1"/>
</dbReference>
<proteinExistence type="inferred from homology"/>
<organism evidence="9 10">
    <name type="scientific">Lomentospora prolificans</name>
    <dbReference type="NCBI Taxonomy" id="41688"/>
    <lineage>
        <taxon>Eukaryota</taxon>
        <taxon>Fungi</taxon>
        <taxon>Dikarya</taxon>
        <taxon>Ascomycota</taxon>
        <taxon>Pezizomycotina</taxon>
        <taxon>Sordariomycetes</taxon>
        <taxon>Hypocreomycetidae</taxon>
        <taxon>Microascales</taxon>
        <taxon>Microascaceae</taxon>
        <taxon>Lomentospora</taxon>
    </lineage>
</organism>
<reference evidence="9 10" key="1">
    <citation type="journal article" date="2017" name="G3 (Bethesda)">
        <title>First Draft Genome Sequence of the Pathogenic Fungus Lomentospora prolificans (Formerly Scedosporium prolificans).</title>
        <authorList>
            <person name="Luo R."/>
            <person name="Zimin A."/>
            <person name="Workman R."/>
            <person name="Fan Y."/>
            <person name="Pertea G."/>
            <person name="Grossman N."/>
            <person name="Wear M.P."/>
            <person name="Jia B."/>
            <person name="Miller H."/>
            <person name="Casadevall A."/>
            <person name="Timp W."/>
            <person name="Zhang S.X."/>
            <person name="Salzberg S.L."/>
        </authorList>
    </citation>
    <scope>NUCLEOTIDE SEQUENCE [LARGE SCALE GENOMIC DNA]</scope>
    <source>
        <strain evidence="9 10">JHH-5317</strain>
    </source>
</reference>
<comment type="caution">
    <text evidence="9">The sequence shown here is derived from an EMBL/GenBank/DDBJ whole genome shotgun (WGS) entry which is preliminary data.</text>
</comment>
<feature type="transmembrane region" description="Helical" evidence="7">
    <location>
        <begin position="53"/>
        <end position="72"/>
    </location>
</feature>
<evidence type="ECO:0000256" key="1">
    <source>
        <dbReference type="ARBA" id="ARBA00004141"/>
    </source>
</evidence>
<evidence type="ECO:0000259" key="8">
    <source>
        <dbReference type="Pfam" id="PF20684"/>
    </source>
</evidence>
<dbReference type="PANTHER" id="PTHR33048:SF42">
    <property type="entry name" value="INTEGRAL MEMBRANE PROTEIN"/>
    <property type="match status" value="1"/>
</dbReference>
<dbReference type="VEuPathDB" id="FungiDB:jhhlp_002388"/>
<dbReference type="EMBL" id="NLAX01000008">
    <property type="protein sequence ID" value="PKS10633.1"/>
    <property type="molecule type" value="Genomic_DNA"/>
</dbReference>
<comment type="similarity">
    <text evidence="5">Belongs to the SAT4 family.</text>
</comment>
<protein>
    <recommendedName>
        <fullName evidence="8">Rhodopsin domain-containing protein</fullName>
    </recommendedName>
</protein>
<evidence type="ECO:0000256" key="4">
    <source>
        <dbReference type="ARBA" id="ARBA00023136"/>
    </source>
</evidence>
<dbReference type="GO" id="GO:0016020">
    <property type="term" value="C:membrane"/>
    <property type="evidence" value="ECO:0007669"/>
    <property type="project" value="UniProtKB-SubCell"/>
</dbReference>
<evidence type="ECO:0000256" key="6">
    <source>
        <dbReference type="SAM" id="MobiDB-lite"/>
    </source>
</evidence>
<keyword evidence="3 7" id="KW-1133">Transmembrane helix</keyword>
<dbReference type="Proteomes" id="UP000233524">
    <property type="component" value="Unassembled WGS sequence"/>
</dbReference>
<sequence length="374" mass="40837">MSVDLNDTNGPTLLAATWTVTVLSLVFLALRLYCKLNHGRPLWWDDHVLATSWICLLGTVISVSLSASLGLGQRTAVVVQRPREDLVKLSQLSIPGSLLSVLAIVWSKTSFALTLMRICDGWKRILLWFAIISMNLFMITTGILLIAKCTPLDFILPGGPGKKCLPKEVNVIFGATASAYSGAMDVILAVLPWQLVWNLQMKLGEKIGVAIAMSMGIFAGVTAFIKCTYIRDLGGGDLTFQLSYLMIWGAVEAAVTIVAASIPILRVLIRDATAQYYYGSRSRTQRRARHEDESGILSSANRGKRTNAVRSSISAHPASSRSTENYSMSSDEENKTRGRPQMQGGGIVKTTQVTVETKRIQGQSSSEYEMDNLG</sequence>
<feature type="domain" description="Rhodopsin" evidence="8">
    <location>
        <begin position="30"/>
        <end position="270"/>
    </location>
</feature>
<accession>A0A2N3NDY7</accession>
<gene>
    <name evidence="9" type="ORF">jhhlp_002388</name>
</gene>
<dbReference type="InterPro" id="IPR049326">
    <property type="entry name" value="Rhodopsin_dom_fungi"/>
</dbReference>
<feature type="transmembrane region" description="Helical" evidence="7">
    <location>
        <begin position="207"/>
        <end position="225"/>
    </location>
</feature>
<keyword evidence="10" id="KW-1185">Reference proteome</keyword>
<feature type="transmembrane region" description="Helical" evidence="7">
    <location>
        <begin position="245"/>
        <end position="269"/>
    </location>
</feature>
<dbReference type="STRING" id="41688.A0A2N3NDY7"/>
<feature type="compositionally biased region" description="Polar residues" evidence="6">
    <location>
        <begin position="349"/>
        <end position="367"/>
    </location>
</feature>
<dbReference type="InParanoid" id="A0A2N3NDY7"/>
<feature type="transmembrane region" description="Helical" evidence="7">
    <location>
        <begin position="12"/>
        <end position="33"/>
    </location>
</feature>
<keyword evidence="2 7" id="KW-0812">Transmembrane</keyword>
<evidence type="ECO:0000256" key="7">
    <source>
        <dbReference type="SAM" id="Phobius"/>
    </source>
</evidence>
<keyword evidence="4 7" id="KW-0472">Membrane</keyword>
<name>A0A2N3NDY7_9PEZI</name>
<evidence type="ECO:0000313" key="10">
    <source>
        <dbReference type="Proteomes" id="UP000233524"/>
    </source>
</evidence>
<feature type="region of interest" description="Disordered" evidence="6">
    <location>
        <begin position="282"/>
        <end position="374"/>
    </location>
</feature>
<dbReference type="OrthoDB" id="5417887at2759"/>
<feature type="transmembrane region" description="Helical" evidence="7">
    <location>
        <begin position="125"/>
        <end position="147"/>
    </location>
</feature>
<feature type="compositionally biased region" description="Low complexity" evidence="6">
    <location>
        <begin position="310"/>
        <end position="322"/>
    </location>
</feature>
<evidence type="ECO:0000256" key="5">
    <source>
        <dbReference type="ARBA" id="ARBA00038359"/>
    </source>
</evidence>
<evidence type="ECO:0000256" key="2">
    <source>
        <dbReference type="ARBA" id="ARBA00022692"/>
    </source>
</evidence>
<dbReference type="Pfam" id="PF20684">
    <property type="entry name" value="Fung_rhodopsin"/>
    <property type="match status" value="1"/>
</dbReference>
<comment type="subcellular location">
    <subcellularLocation>
        <location evidence="1">Membrane</location>
        <topology evidence="1">Multi-pass membrane protein</topology>
    </subcellularLocation>
</comment>
<dbReference type="InterPro" id="IPR052337">
    <property type="entry name" value="SAT4-like"/>
</dbReference>
<evidence type="ECO:0000256" key="3">
    <source>
        <dbReference type="ARBA" id="ARBA00022989"/>
    </source>
</evidence>